<dbReference type="GeneID" id="33569105"/>
<comment type="caution">
    <text evidence="6">The sequence shown here is derived from an EMBL/GenBank/DDBJ whole genome shotgun (WGS) entry which is preliminary data.</text>
</comment>
<dbReference type="AlphaFoldDB" id="A0A1Y2GV23"/>
<protein>
    <submittedName>
        <fullName evidence="6">Indoleamine 2,3-dioxygenase</fullName>
    </submittedName>
</protein>
<dbReference type="SUPFAM" id="SSF140959">
    <property type="entry name" value="Indolic compounds 2,3-dioxygenase-like"/>
    <property type="match status" value="1"/>
</dbReference>
<dbReference type="Proteomes" id="UP000193648">
    <property type="component" value="Unassembled WGS sequence"/>
</dbReference>
<dbReference type="GO" id="GO:0020037">
    <property type="term" value="F:heme binding"/>
    <property type="evidence" value="ECO:0007669"/>
    <property type="project" value="InterPro"/>
</dbReference>
<dbReference type="InParanoid" id="A0A1Y2GV23"/>
<dbReference type="PANTHER" id="PTHR28657:SF5">
    <property type="entry name" value="INDOLEAMINE 2,3-DIOXYGENASE"/>
    <property type="match status" value="1"/>
</dbReference>
<keyword evidence="7" id="KW-1185">Reference proteome</keyword>
<feature type="binding site" description="proximal binding residue" evidence="4">
    <location>
        <position position="398"/>
    </location>
    <ligand>
        <name>heme b</name>
        <dbReference type="ChEBI" id="CHEBI:60344"/>
    </ligand>
    <ligandPart>
        <name>Fe</name>
        <dbReference type="ChEBI" id="CHEBI:18248"/>
    </ligandPart>
</feature>
<dbReference type="GO" id="GO:0033754">
    <property type="term" value="F:indoleamine 2,3-dioxygenase activity"/>
    <property type="evidence" value="ECO:0007669"/>
    <property type="project" value="TreeGrafter"/>
</dbReference>
<keyword evidence="6" id="KW-0560">Oxidoreductase</keyword>
<dbReference type="GO" id="GO:0019441">
    <property type="term" value="P:L-tryptophan catabolic process to kynurenine"/>
    <property type="evidence" value="ECO:0007669"/>
    <property type="project" value="InterPro"/>
</dbReference>
<dbReference type="Gene3D" id="1.20.58.480">
    <property type="match status" value="1"/>
</dbReference>
<name>A0A1Y2GV23_9FUNG</name>
<dbReference type="GO" id="GO:0046872">
    <property type="term" value="F:metal ion binding"/>
    <property type="evidence" value="ECO:0007669"/>
    <property type="project" value="UniProtKB-KW"/>
</dbReference>
<evidence type="ECO:0000313" key="7">
    <source>
        <dbReference type="Proteomes" id="UP000193648"/>
    </source>
</evidence>
<dbReference type="GO" id="GO:0034354">
    <property type="term" value="P:'de novo' NAD+ biosynthetic process from L-tryptophan"/>
    <property type="evidence" value="ECO:0007669"/>
    <property type="project" value="TreeGrafter"/>
</dbReference>
<dbReference type="RefSeq" id="XP_021883366.1">
    <property type="nucleotide sequence ID" value="XM_022027262.1"/>
</dbReference>
<feature type="region of interest" description="Disordered" evidence="5">
    <location>
        <begin position="456"/>
        <end position="476"/>
    </location>
</feature>
<keyword evidence="3 4" id="KW-0408">Iron</keyword>
<proteinExistence type="inferred from homology"/>
<evidence type="ECO:0000256" key="2">
    <source>
        <dbReference type="ARBA" id="ARBA00022723"/>
    </source>
</evidence>
<dbReference type="GO" id="GO:0005737">
    <property type="term" value="C:cytoplasm"/>
    <property type="evidence" value="ECO:0007669"/>
    <property type="project" value="TreeGrafter"/>
</dbReference>
<dbReference type="PANTHER" id="PTHR28657">
    <property type="entry name" value="INDOLEAMINE 2,3-DIOXYGENASE"/>
    <property type="match status" value="1"/>
</dbReference>
<accession>A0A1Y2GV23</accession>
<evidence type="ECO:0000256" key="3">
    <source>
        <dbReference type="ARBA" id="ARBA00023004"/>
    </source>
</evidence>
<keyword evidence="4" id="KW-0349">Heme</keyword>
<dbReference type="InterPro" id="IPR037217">
    <property type="entry name" value="Trp/Indoleamine_2_3_dOase-like"/>
</dbReference>
<evidence type="ECO:0000313" key="6">
    <source>
        <dbReference type="EMBL" id="ORZ22812.1"/>
    </source>
</evidence>
<sequence length="545" mass="59332">MTIKTLPILEDYDISPVTGFLPVDEPLEVLSDPYFAPWEETFKIFNGLLLASRIRQHVQDLPILDASRLKTKAEQRRAYLILCMLSHAFVWGKHEIAAESLPASLAVPWQKVADMLEIQPVLTHAAVVLWNWRLLYKDGPRDLSNLDTLGTLSGSSDESWFYLVTTAIEATGAPALSKILKAIQLVRDDNISGLTEELTAIRGIIESLVAVLRRMFERCDPYVFYWKVRPYLAGWENMAEAGLPNGVRYEGVDDGNYKKLAGGSAAQSSLIHALDIAFGVEHYPTGFRPNKATGTITANGVPHNSYNDVSAPTPGTKANGAPASAGSGSTNFIQKMRFYMPGPHRNFLTHLTEVANIRQYVTTKAAASEKGSRPADVEQLITVYDECVHQIKVFRDVHIQMVTLYIVMQANRGPSISHGGFAMHSQVQKDKHIDNKSTHVTTTALSVDSTDTVSTTTTTASSVSANGTGAPATGSKGSSILYPQKIIFGAPHGLAKKQEAGNDVVRGTGGTDLIPFLRQSRDETNDTKIVPTPSIGTRKSSVAVA</sequence>
<keyword evidence="2 4" id="KW-0479">Metal-binding</keyword>
<feature type="region of interest" description="Disordered" evidence="5">
    <location>
        <begin position="522"/>
        <end position="545"/>
    </location>
</feature>
<comment type="similarity">
    <text evidence="1">Belongs to the indoleamine 2,3-dioxygenase family.</text>
</comment>
<dbReference type="InterPro" id="IPR000898">
    <property type="entry name" value="Indolamine_dOase"/>
</dbReference>
<feature type="compositionally biased region" description="Polar residues" evidence="5">
    <location>
        <begin position="534"/>
        <end position="545"/>
    </location>
</feature>
<evidence type="ECO:0000256" key="5">
    <source>
        <dbReference type="SAM" id="MobiDB-lite"/>
    </source>
</evidence>
<evidence type="ECO:0000256" key="1">
    <source>
        <dbReference type="ARBA" id="ARBA00007119"/>
    </source>
</evidence>
<dbReference type="Pfam" id="PF01231">
    <property type="entry name" value="IDO"/>
    <property type="match status" value="1"/>
</dbReference>
<dbReference type="EMBL" id="MCFF01000010">
    <property type="protein sequence ID" value="ORZ22812.1"/>
    <property type="molecule type" value="Genomic_DNA"/>
</dbReference>
<dbReference type="OrthoDB" id="540174at2759"/>
<organism evidence="6 7">
    <name type="scientific">Lobosporangium transversale</name>
    <dbReference type="NCBI Taxonomy" id="64571"/>
    <lineage>
        <taxon>Eukaryota</taxon>
        <taxon>Fungi</taxon>
        <taxon>Fungi incertae sedis</taxon>
        <taxon>Mucoromycota</taxon>
        <taxon>Mortierellomycotina</taxon>
        <taxon>Mortierellomycetes</taxon>
        <taxon>Mortierellales</taxon>
        <taxon>Mortierellaceae</taxon>
        <taxon>Lobosporangium</taxon>
    </lineage>
</organism>
<reference evidence="6 7" key="1">
    <citation type="submission" date="2016-07" db="EMBL/GenBank/DDBJ databases">
        <title>Pervasive Adenine N6-methylation of Active Genes in Fungi.</title>
        <authorList>
            <consortium name="DOE Joint Genome Institute"/>
            <person name="Mondo S.J."/>
            <person name="Dannebaum R.O."/>
            <person name="Kuo R.C."/>
            <person name="Labutti K."/>
            <person name="Haridas S."/>
            <person name="Kuo A."/>
            <person name="Salamov A."/>
            <person name="Ahrendt S.R."/>
            <person name="Lipzen A."/>
            <person name="Sullivan W."/>
            <person name="Andreopoulos W.B."/>
            <person name="Clum A."/>
            <person name="Lindquist E."/>
            <person name="Daum C."/>
            <person name="Ramamoorthy G.K."/>
            <person name="Gryganskyi A."/>
            <person name="Culley D."/>
            <person name="Magnuson J.K."/>
            <person name="James T.Y."/>
            <person name="O'Malley M.A."/>
            <person name="Stajich J.E."/>
            <person name="Spatafora J.W."/>
            <person name="Visel A."/>
            <person name="Grigoriev I.V."/>
        </authorList>
    </citation>
    <scope>NUCLEOTIDE SEQUENCE [LARGE SCALE GENOMIC DNA]</scope>
    <source>
        <strain evidence="6 7">NRRL 3116</strain>
    </source>
</reference>
<feature type="compositionally biased region" description="Low complexity" evidence="5">
    <location>
        <begin position="456"/>
        <end position="465"/>
    </location>
</feature>
<keyword evidence="6" id="KW-0223">Dioxygenase</keyword>
<evidence type="ECO:0000256" key="4">
    <source>
        <dbReference type="PIRSR" id="PIRSR600898-1"/>
    </source>
</evidence>
<gene>
    <name evidence="6" type="ORF">BCR41DRAFT_380438</name>
</gene>
<dbReference type="STRING" id="64571.A0A1Y2GV23"/>